<reference evidence="2" key="1">
    <citation type="submission" date="2022-06" db="EMBL/GenBank/DDBJ databases">
        <title>Genomic Encyclopedia of Archaeal and Bacterial Type Strains, Phase II (KMG-II): from individual species to whole genera.</title>
        <authorList>
            <person name="Goeker M."/>
        </authorList>
    </citation>
    <scope>NUCLEOTIDE SEQUENCE</scope>
    <source>
        <strain evidence="2">DSM 26652</strain>
    </source>
</reference>
<evidence type="ECO:0000256" key="1">
    <source>
        <dbReference type="SAM" id="Phobius"/>
    </source>
</evidence>
<evidence type="ECO:0000313" key="2">
    <source>
        <dbReference type="EMBL" id="MCP2262831.1"/>
    </source>
</evidence>
<dbReference type="RefSeq" id="WP_253831810.1">
    <property type="nucleotide sequence ID" value="NZ_JAMTCS010000001.1"/>
</dbReference>
<name>A0A9X2JTD0_9MICO</name>
<comment type="caution">
    <text evidence="2">The sequence shown here is derived from an EMBL/GenBank/DDBJ whole genome shotgun (WGS) entry which is preliminary data.</text>
</comment>
<feature type="transmembrane region" description="Helical" evidence="1">
    <location>
        <begin position="190"/>
        <end position="209"/>
    </location>
</feature>
<dbReference type="EMBL" id="JAMTCS010000001">
    <property type="protein sequence ID" value="MCP2262831.1"/>
    <property type="molecule type" value="Genomic_DNA"/>
</dbReference>
<keyword evidence="1" id="KW-0472">Membrane</keyword>
<feature type="transmembrane region" description="Helical" evidence="1">
    <location>
        <begin position="21"/>
        <end position="40"/>
    </location>
</feature>
<sequence length="337" mass="34307">MTTGILLHRRFGHSRAGQIAISALCGLSLLGVAAGLALSWRDSLPDPVATHWPGDGGPDGFMSLGAFVTVLLVTGAILVALFSAIGFFGGRSAGARRLSVGLNVWIGGFLGAVLAGSLWVQRGLADASGAVTPGWVLLGAVLGPGVLALVAVMLVPADPRAPASGPLAPGVERADLASGERAAWIGRATIARPAVAILAAVVLATAAAAVLSRTWVLLAVPALVVLLALAISAVTVRVDRDGLTVRSALGWPRTRIPADEVVRATVTAVDPLRHFGGWGWRMSLDGSGRTGMVLRRGEGLAVERTAGRGFVVTVDGAKDAAALLNTMAERARTPSGS</sequence>
<evidence type="ECO:0008006" key="4">
    <source>
        <dbReference type="Google" id="ProtNLM"/>
    </source>
</evidence>
<proteinExistence type="predicted"/>
<dbReference type="Proteomes" id="UP001139493">
    <property type="component" value="Unassembled WGS sequence"/>
</dbReference>
<feature type="transmembrane region" description="Helical" evidence="1">
    <location>
        <begin position="215"/>
        <end position="236"/>
    </location>
</feature>
<organism evidence="2 3">
    <name type="scientific">Promicromonospora thailandica</name>
    <dbReference type="NCBI Taxonomy" id="765201"/>
    <lineage>
        <taxon>Bacteria</taxon>
        <taxon>Bacillati</taxon>
        <taxon>Actinomycetota</taxon>
        <taxon>Actinomycetes</taxon>
        <taxon>Micrococcales</taxon>
        <taxon>Promicromonosporaceae</taxon>
        <taxon>Promicromonospora</taxon>
    </lineage>
</organism>
<evidence type="ECO:0000313" key="3">
    <source>
        <dbReference type="Proteomes" id="UP001139493"/>
    </source>
</evidence>
<feature type="transmembrane region" description="Helical" evidence="1">
    <location>
        <begin position="60"/>
        <end position="88"/>
    </location>
</feature>
<keyword evidence="3" id="KW-1185">Reference proteome</keyword>
<accession>A0A9X2JTD0</accession>
<dbReference type="AlphaFoldDB" id="A0A9X2JTD0"/>
<keyword evidence="1" id="KW-1133">Transmembrane helix</keyword>
<keyword evidence="1" id="KW-0812">Transmembrane</keyword>
<protein>
    <recommendedName>
        <fullName evidence="4">DUF1648 domain-containing protein</fullName>
    </recommendedName>
</protein>
<gene>
    <name evidence="2" type="ORF">APR03_000154</name>
</gene>
<feature type="transmembrane region" description="Helical" evidence="1">
    <location>
        <begin position="100"/>
        <end position="120"/>
    </location>
</feature>
<feature type="transmembrane region" description="Helical" evidence="1">
    <location>
        <begin position="132"/>
        <end position="155"/>
    </location>
</feature>